<name>A0ABR6ZEE6_9BURK</name>
<gene>
    <name evidence="1" type="ORF">H8L47_19395</name>
</gene>
<dbReference type="RefSeq" id="WP_186955251.1">
    <property type="nucleotide sequence ID" value="NZ_JACOFX010000011.1"/>
</dbReference>
<dbReference type="Proteomes" id="UP000646911">
    <property type="component" value="Unassembled WGS sequence"/>
</dbReference>
<accession>A0ABR6ZEE6</accession>
<keyword evidence="2" id="KW-1185">Reference proteome</keyword>
<reference evidence="1 2" key="1">
    <citation type="submission" date="2020-08" db="EMBL/GenBank/DDBJ databases">
        <title>Novel species isolated from subtropical streams in China.</title>
        <authorList>
            <person name="Lu H."/>
        </authorList>
    </citation>
    <scope>NUCLEOTIDE SEQUENCE [LARGE SCALE GENOMIC DNA]</scope>
    <source>
        <strain evidence="1 2">NL8W</strain>
    </source>
</reference>
<evidence type="ECO:0000313" key="1">
    <source>
        <dbReference type="EMBL" id="MBC3909736.1"/>
    </source>
</evidence>
<evidence type="ECO:0000313" key="2">
    <source>
        <dbReference type="Proteomes" id="UP000646911"/>
    </source>
</evidence>
<sequence length="52" mass="6057">MEFWQDLSKGLEATFYSSTNPEIADFREIYGHYLNSLSAPDTAVDEGWLRRK</sequence>
<proteinExistence type="predicted"/>
<organism evidence="1 2">
    <name type="scientific">Undibacterium umbellatum</name>
    <dbReference type="NCBI Taxonomy" id="2762300"/>
    <lineage>
        <taxon>Bacteria</taxon>
        <taxon>Pseudomonadati</taxon>
        <taxon>Pseudomonadota</taxon>
        <taxon>Betaproteobacteria</taxon>
        <taxon>Burkholderiales</taxon>
        <taxon>Oxalobacteraceae</taxon>
        <taxon>Undibacterium</taxon>
    </lineage>
</organism>
<protein>
    <submittedName>
        <fullName evidence="1">Uncharacterized protein</fullName>
    </submittedName>
</protein>
<dbReference type="EMBL" id="JACOFX010000011">
    <property type="protein sequence ID" value="MBC3909736.1"/>
    <property type="molecule type" value="Genomic_DNA"/>
</dbReference>
<comment type="caution">
    <text evidence="1">The sequence shown here is derived from an EMBL/GenBank/DDBJ whole genome shotgun (WGS) entry which is preliminary data.</text>
</comment>